<evidence type="ECO:0000313" key="1">
    <source>
        <dbReference type="EMBL" id="UVD81658.1"/>
    </source>
</evidence>
<keyword evidence="2" id="KW-1185">Reference proteome</keyword>
<dbReference type="EMBL" id="CP102734">
    <property type="protein sequence ID" value="UVD81658.1"/>
    <property type="molecule type" value="Genomic_DNA"/>
</dbReference>
<name>A0ABY5R889_9MOLU</name>
<gene>
    <name evidence="1" type="ORF">NV226_02955</name>
</gene>
<accession>A0ABY5R889</accession>
<proteinExistence type="predicted"/>
<reference evidence="1" key="1">
    <citation type="submission" date="2022-08" db="EMBL/GenBank/DDBJ databases">
        <title>Complete genome of Mycoplasma iguanae type strain 2327.</title>
        <authorList>
            <person name="Spergser J."/>
        </authorList>
    </citation>
    <scope>NUCLEOTIDE SEQUENCE</scope>
    <source>
        <strain evidence="1">2327</strain>
    </source>
</reference>
<evidence type="ECO:0000313" key="2">
    <source>
        <dbReference type="Proteomes" id="UP001059252"/>
    </source>
</evidence>
<dbReference type="RefSeq" id="WP_258210832.1">
    <property type="nucleotide sequence ID" value="NZ_CP102734.1"/>
</dbReference>
<protein>
    <submittedName>
        <fullName evidence="1">DUF2714 domain-containing protein</fullName>
    </submittedName>
</protein>
<dbReference type="InterPro" id="IPR021222">
    <property type="entry name" value="DUF2714"/>
</dbReference>
<dbReference type="Pfam" id="PF10896">
    <property type="entry name" value="DUF2714"/>
    <property type="match status" value="1"/>
</dbReference>
<dbReference type="Proteomes" id="UP001059252">
    <property type="component" value="Chromosome"/>
</dbReference>
<organism evidence="1 2">
    <name type="scientific">Mycoplasma iguanae</name>
    <dbReference type="NCBI Taxonomy" id="292461"/>
    <lineage>
        <taxon>Bacteria</taxon>
        <taxon>Bacillati</taxon>
        <taxon>Mycoplasmatota</taxon>
        <taxon>Mollicutes</taxon>
        <taxon>Mycoplasmataceae</taxon>
        <taxon>Mycoplasma</taxon>
    </lineage>
</organism>
<sequence length="174" mass="20757">MFKNKSQQNYSKKDKPTYEYYDLIQKENFISFSQLRGTLALQTNTSYKGNEFRQLSRKIKKAYEKQLDLVFRSFVISWNKNLRFSRDKIIPIISEAETTNVESVNFRKLEDQEDYLETYNDIIEHYLLQEKRYIEVTNGIIIYTSRETNTLKIAFSPEVVDLEKESNESSKKSK</sequence>